<gene>
    <name evidence="1" type="ORF">COW49_03860</name>
</gene>
<proteinExistence type="predicted"/>
<dbReference type="EMBL" id="PFFD01000182">
    <property type="protein sequence ID" value="PIV86715.1"/>
    <property type="molecule type" value="Genomic_DNA"/>
</dbReference>
<accession>A0A2M7FCN4</accession>
<sequence>MTVPVKVMPLVSAGVVVAPSATGVIEPMPLSIAREDAFAVVQVSVEASPDATDAGDAMSVQIGSVGGGGGAATAISVVH</sequence>
<protein>
    <submittedName>
        <fullName evidence="1">Uncharacterized protein</fullName>
    </submittedName>
</protein>
<dbReference type="AlphaFoldDB" id="A0A2M7FCN4"/>
<evidence type="ECO:0000313" key="1">
    <source>
        <dbReference type="EMBL" id="PIV86715.1"/>
    </source>
</evidence>
<reference evidence="2" key="1">
    <citation type="submission" date="2017-09" db="EMBL/GenBank/DDBJ databases">
        <title>Depth-based differentiation of microbial function through sediment-hosted aquifers and enrichment of novel symbionts in the deep terrestrial subsurface.</title>
        <authorList>
            <person name="Probst A.J."/>
            <person name="Ladd B."/>
            <person name="Jarett J.K."/>
            <person name="Geller-Mcgrath D.E."/>
            <person name="Sieber C.M.K."/>
            <person name="Emerson J.B."/>
            <person name="Anantharaman K."/>
            <person name="Thomas B.C."/>
            <person name="Malmstrom R."/>
            <person name="Stieglmeier M."/>
            <person name="Klingl A."/>
            <person name="Woyke T."/>
            <person name="Ryan C.M."/>
            <person name="Banfield J.F."/>
        </authorList>
    </citation>
    <scope>NUCLEOTIDE SEQUENCE [LARGE SCALE GENOMIC DNA]</scope>
</reference>
<dbReference type="Proteomes" id="UP000228497">
    <property type="component" value="Unassembled WGS sequence"/>
</dbReference>
<comment type="caution">
    <text evidence="1">The sequence shown here is derived from an EMBL/GenBank/DDBJ whole genome shotgun (WGS) entry which is preliminary data.</text>
</comment>
<organism evidence="1 2">
    <name type="scientific">Candidatus Kaiserbacteria bacterium CG17_big_fil_post_rev_8_21_14_2_50_51_7</name>
    <dbReference type="NCBI Taxonomy" id="1974613"/>
    <lineage>
        <taxon>Bacteria</taxon>
        <taxon>Candidatus Kaiseribacteriota</taxon>
    </lineage>
</organism>
<evidence type="ECO:0000313" key="2">
    <source>
        <dbReference type="Proteomes" id="UP000228497"/>
    </source>
</evidence>
<name>A0A2M7FCN4_9BACT</name>